<dbReference type="OrthoDB" id="203862at2759"/>
<dbReference type="SUPFAM" id="SSF63712">
    <property type="entry name" value="Nicotinic receptor ligand binding domain-like"/>
    <property type="match status" value="1"/>
</dbReference>
<name>A0A9J6H8Z3_HAELO</name>
<dbReference type="EMBL" id="JABSTR010001132">
    <property type="protein sequence ID" value="KAH9383457.1"/>
    <property type="molecule type" value="Genomic_DNA"/>
</dbReference>
<feature type="domain" description="Neurotransmitter-gated ion-channel ligand-binding" evidence="1">
    <location>
        <begin position="1"/>
        <end position="73"/>
    </location>
</feature>
<evidence type="ECO:0000313" key="2">
    <source>
        <dbReference type="EMBL" id="KAH9383457.1"/>
    </source>
</evidence>
<dbReference type="VEuPathDB" id="VectorBase:HLOH_042179"/>
<sequence>MDCYFRQRWTDQRLKFNGTINPISLHIKMLERIWKPDTYFHNGKGSYLHTITQPNKLLRIFRNGDVLYSMRCVSRRDDARARCCCSWRSRGLSRPRLAGLGYEQGCGPLNNDRQLDRAPPAYTIYVVFSFPLSLNMRLGLGPAVQR</sequence>
<organism evidence="2 3">
    <name type="scientific">Haemaphysalis longicornis</name>
    <name type="common">Bush tick</name>
    <dbReference type="NCBI Taxonomy" id="44386"/>
    <lineage>
        <taxon>Eukaryota</taxon>
        <taxon>Metazoa</taxon>
        <taxon>Ecdysozoa</taxon>
        <taxon>Arthropoda</taxon>
        <taxon>Chelicerata</taxon>
        <taxon>Arachnida</taxon>
        <taxon>Acari</taxon>
        <taxon>Parasitiformes</taxon>
        <taxon>Ixodida</taxon>
        <taxon>Ixodoidea</taxon>
        <taxon>Ixodidae</taxon>
        <taxon>Haemaphysalinae</taxon>
        <taxon>Haemaphysalis</taxon>
    </lineage>
</organism>
<dbReference type="InterPro" id="IPR006202">
    <property type="entry name" value="Neur_chan_lig-bd"/>
</dbReference>
<dbReference type="GO" id="GO:0005230">
    <property type="term" value="F:extracellular ligand-gated monoatomic ion channel activity"/>
    <property type="evidence" value="ECO:0007669"/>
    <property type="project" value="InterPro"/>
</dbReference>
<reference evidence="2 3" key="1">
    <citation type="journal article" date="2020" name="Cell">
        <title>Large-Scale Comparative Analyses of Tick Genomes Elucidate Their Genetic Diversity and Vector Capacities.</title>
        <authorList>
            <consortium name="Tick Genome and Microbiome Consortium (TIGMIC)"/>
            <person name="Jia N."/>
            <person name="Wang J."/>
            <person name="Shi W."/>
            <person name="Du L."/>
            <person name="Sun Y."/>
            <person name="Zhan W."/>
            <person name="Jiang J.F."/>
            <person name="Wang Q."/>
            <person name="Zhang B."/>
            <person name="Ji P."/>
            <person name="Bell-Sakyi L."/>
            <person name="Cui X.M."/>
            <person name="Yuan T.T."/>
            <person name="Jiang B.G."/>
            <person name="Yang W.F."/>
            <person name="Lam T.T."/>
            <person name="Chang Q.C."/>
            <person name="Ding S.J."/>
            <person name="Wang X.J."/>
            <person name="Zhu J.G."/>
            <person name="Ruan X.D."/>
            <person name="Zhao L."/>
            <person name="Wei J.T."/>
            <person name="Ye R.Z."/>
            <person name="Que T.C."/>
            <person name="Du C.H."/>
            <person name="Zhou Y.H."/>
            <person name="Cheng J.X."/>
            <person name="Dai P.F."/>
            <person name="Guo W.B."/>
            <person name="Han X.H."/>
            <person name="Huang E.J."/>
            <person name="Li L.F."/>
            <person name="Wei W."/>
            <person name="Gao Y.C."/>
            <person name="Liu J.Z."/>
            <person name="Shao H.Z."/>
            <person name="Wang X."/>
            <person name="Wang C.C."/>
            <person name="Yang T.C."/>
            <person name="Huo Q.B."/>
            <person name="Li W."/>
            <person name="Chen H.Y."/>
            <person name="Chen S.E."/>
            <person name="Zhou L.G."/>
            <person name="Ni X.B."/>
            <person name="Tian J.H."/>
            <person name="Sheng Y."/>
            <person name="Liu T."/>
            <person name="Pan Y.S."/>
            <person name="Xia L.Y."/>
            <person name="Li J."/>
            <person name="Zhao F."/>
            <person name="Cao W.C."/>
        </authorList>
    </citation>
    <scope>NUCLEOTIDE SEQUENCE [LARGE SCALE GENOMIC DNA]</scope>
    <source>
        <strain evidence="2">HaeL-2018</strain>
    </source>
</reference>
<dbReference type="Gene3D" id="2.70.170.10">
    <property type="entry name" value="Neurotransmitter-gated ion-channel ligand-binding domain"/>
    <property type="match status" value="1"/>
</dbReference>
<evidence type="ECO:0000313" key="3">
    <source>
        <dbReference type="Proteomes" id="UP000821853"/>
    </source>
</evidence>
<dbReference type="GO" id="GO:0016020">
    <property type="term" value="C:membrane"/>
    <property type="evidence" value="ECO:0007669"/>
    <property type="project" value="InterPro"/>
</dbReference>
<protein>
    <recommendedName>
        <fullName evidence="1">Neurotransmitter-gated ion-channel ligand-binding domain-containing protein</fullName>
    </recommendedName>
</protein>
<proteinExistence type="predicted"/>
<evidence type="ECO:0000259" key="1">
    <source>
        <dbReference type="Pfam" id="PF02931"/>
    </source>
</evidence>
<dbReference type="AlphaFoldDB" id="A0A9J6H8Z3"/>
<dbReference type="Proteomes" id="UP000821853">
    <property type="component" value="Unassembled WGS sequence"/>
</dbReference>
<gene>
    <name evidence="2" type="ORF">HPB48_024966</name>
</gene>
<accession>A0A9J6H8Z3</accession>
<dbReference type="InterPro" id="IPR036734">
    <property type="entry name" value="Neur_chan_lig-bd_sf"/>
</dbReference>
<keyword evidence="3" id="KW-1185">Reference proteome</keyword>
<comment type="caution">
    <text evidence="2">The sequence shown here is derived from an EMBL/GenBank/DDBJ whole genome shotgun (WGS) entry which is preliminary data.</text>
</comment>
<dbReference type="Pfam" id="PF02931">
    <property type="entry name" value="Neur_chan_LBD"/>
    <property type="match status" value="1"/>
</dbReference>